<sequence>HRLRRKVFPNGGRWRDPNPKLYFKMKQILRTARDELNTALTEHLAPVASIPSA</sequence>
<accession>A0A9P4JZS8</accession>
<keyword evidence="2" id="KW-1185">Reference proteome</keyword>
<gene>
    <name evidence="1" type="ORF">CC78DRAFT_477217</name>
</gene>
<evidence type="ECO:0000313" key="1">
    <source>
        <dbReference type="EMBL" id="KAF2258830.1"/>
    </source>
</evidence>
<proteinExistence type="predicted"/>
<dbReference type="Proteomes" id="UP000800093">
    <property type="component" value="Unassembled WGS sequence"/>
</dbReference>
<name>A0A9P4JZS8_9PLEO</name>
<evidence type="ECO:0000313" key="2">
    <source>
        <dbReference type="Proteomes" id="UP000800093"/>
    </source>
</evidence>
<dbReference type="EMBL" id="ML986735">
    <property type="protein sequence ID" value="KAF2258830.1"/>
    <property type="molecule type" value="Genomic_DNA"/>
</dbReference>
<comment type="caution">
    <text evidence="1">The sequence shown here is derived from an EMBL/GenBank/DDBJ whole genome shotgun (WGS) entry which is preliminary data.</text>
</comment>
<organism evidence="1 2">
    <name type="scientific">Lojkania enalia</name>
    <dbReference type="NCBI Taxonomy" id="147567"/>
    <lineage>
        <taxon>Eukaryota</taxon>
        <taxon>Fungi</taxon>
        <taxon>Dikarya</taxon>
        <taxon>Ascomycota</taxon>
        <taxon>Pezizomycotina</taxon>
        <taxon>Dothideomycetes</taxon>
        <taxon>Pleosporomycetidae</taxon>
        <taxon>Pleosporales</taxon>
        <taxon>Pleosporales incertae sedis</taxon>
        <taxon>Lojkania</taxon>
    </lineage>
</organism>
<protein>
    <submittedName>
        <fullName evidence="1">Uncharacterized protein</fullName>
    </submittedName>
</protein>
<dbReference type="AlphaFoldDB" id="A0A9P4JZS8"/>
<feature type="non-terminal residue" evidence="1">
    <location>
        <position position="1"/>
    </location>
</feature>
<dbReference type="OrthoDB" id="3784347at2759"/>
<reference evidence="2" key="1">
    <citation type="journal article" date="2020" name="Stud. Mycol.">
        <title>101 Dothideomycetes genomes: A test case for predicting lifestyles and emergence of pathogens.</title>
        <authorList>
            <person name="Haridas S."/>
            <person name="Albert R."/>
            <person name="Binder M."/>
            <person name="Bloem J."/>
            <person name="LaButti K."/>
            <person name="Salamov A."/>
            <person name="Andreopoulos B."/>
            <person name="Baker S."/>
            <person name="Barry K."/>
            <person name="Bills G."/>
            <person name="Bluhm B."/>
            <person name="Cannon C."/>
            <person name="Castanera R."/>
            <person name="Culley D."/>
            <person name="Daum C."/>
            <person name="Ezra D."/>
            <person name="Gonzalez J."/>
            <person name="Henrissat B."/>
            <person name="Kuo A."/>
            <person name="Liang C."/>
            <person name="Lipzen A."/>
            <person name="Lutzoni F."/>
            <person name="Magnuson J."/>
            <person name="Mondo S."/>
            <person name="Nolan M."/>
            <person name="Ohm R."/>
            <person name="Pangilinan J."/>
            <person name="Park H.-J."/>
            <person name="Ramirez L."/>
            <person name="Alfaro M."/>
            <person name="Sun H."/>
            <person name="Tritt A."/>
            <person name="Yoshinaga Y."/>
            <person name="Zwiers L.-H."/>
            <person name="Turgeon B."/>
            <person name="Goodwin S."/>
            <person name="Spatafora J."/>
            <person name="Crous P."/>
            <person name="Grigoriev I."/>
        </authorList>
    </citation>
    <scope>NUCLEOTIDE SEQUENCE [LARGE SCALE GENOMIC DNA]</scope>
    <source>
        <strain evidence="2">CBS 304.66</strain>
    </source>
</reference>